<gene>
    <name evidence="4" type="ORF">BKA12_000521</name>
</gene>
<proteinExistence type="predicted"/>
<evidence type="ECO:0000256" key="2">
    <source>
        <dbReference type="SAM" id="Phobius"/>
    </source>
</evidence>
<keyword evidence="5" id="KW-1185">Reference proteome</keyword>
<accession>A0A7W9DAV7</accession>
<dbReference type="RefSeq" id="WP_183640453.1">
    <property type="nucleotide sequence ID" value="NZ_JACHBL010000001.1"/>
</dbReference>
<evidence type="ECO:0000313" key="4">
    <source>
        <dbReference type="EMBL" id="MBB5597441.1"/>
    </source>
</evidence>
<dbReference type="AlphaFoldDB" id="A0A7W9DAV7"/>
<dbReference type="EMBL" id="JACHBL010000001">
    <property type="protein sequence ID" value="MBB5597441.1"/>
    <property type="molecule type" value="Genomic_DNA"/>
</dbReference>
<reference evidence="4 5" key="1">
    <citation type="submission" date="2020-08" db="EMBL/GenBank/DDBJ databases">
        <title>Sequencing the genomes of 1000 actinobacteria strains.</title>
        <authorList>
            <person name="Klenk H.-P."/>
        </authorList>
    </citation>
    <scope>NUCLEOTIDE SEQUENCE [LARGE SCALE GENOMIC DNA]</scope>
    <source>
        <strain evidence="4 5">DSM 23694</strain>
    </source>
</reference>
<evidence type="ECO:0000313" key="5">
    <source>
        <dbReference type="Proteomes" id="UP000523863"/>
    </source>
</evidence>
<protein>
    <recommendedName>
        <fullName evidence="3">DUF8094 domain-containing protein</fullName>
    </recommendedName>
</protein>
<feature type="transmembrane region" description="Helical" evidence="2">
    <location>
        <begin position="176"/>
        <end position="200"/>
    </location>
</feature>
<keyword evidence="2" id="KW-0812">Transmembrane</keyword>
<feature type="transmembrane region" description="Helical" evidence="2">
    <location>
        <begin position="221"/>
        <end position="242"/>
    </location>
</feature>
<feature type="region of interest" description="Disordered" evidence="1">
    <location>
        <begin position="244"/>
        <end position="265"/>
    </location>
</feature>
<dbReference type="Pfam" id="PF26366">
    <property type="entry name" value="DUF8094"/>
    <property type="match status" value="1"/>
</dbReference>
<comment type="caution">
    <text evidence="4">The sequence shown here is derived from an EMBL/GenBank/DDBJ whole genome shotgun (WGS) entry which is preliminary data.</text>
</comment>
<evidence type="ECO:0000259" key="3">
    <source>
        <dbReference type="Pfam" id="PF26366"/>
    </source>
</evidence>
<name>A0A7W9DAV7_9MICC</name>
<evidence type="ECO:0000256" key="1">
    <source>
        <dbReference type="SAM" id="MobiDB-lite"/>
    </source>
</evidence>
<sequence length="563" mass="58813">MRYLAAVLALVLGGVALFVGIAQQTIWAPSQTATATITQSLDKAPVTLIRPDVQAISKEPVDFTITSDNPFVAALGRTGDVDAWVKGSAYNELTGIEKNGKDNSITAAHHDGAASVPAPASSDLWVAQQESQGQMVHQWTVPDDGPWTLLLASKDGKGDAPVNVQVSWADPQETPWAVPLIVIGSILLLIGLGLLGWAISKARAVKSGATSSKTVLKRTRAKVAATSSATAAILAMAVSGAVPANASSTSPSPSESAAQSSGDSKAYPIVMPQQLDTILEKVATAVNDSDKANDDKLLKTRAGGAAQSLREYANSLSRRQYQTEKPAAIQAGPVRSAVVPTDGAFPRKIMVVTQASTNDTPQVLTLQQANARAPYLLMNAVPMIGGAEFPGIAIGDQNVAAISNDADGLVAKPNDAVNALAAQLSVARANRDKFESSTFIDETHSYQDELFKAGKDARFFIKRTADPKITTSFRTPDGGAVVSAYISTTTMVRPRVAGSTVTLDAQTARMAGKSTTKDGLNINSVEPVVLYIPSAEAGGKIRVIGGSVLQYEANIVSRTAPTD</sequence>
<keyword evidence="2" id="KW-1133">Transmembrane helix</keyword>
<organism evidence="4 5">
    <name type="scientific">Neomicrococcus lactis</name>
    <dbReference type="NCBI Taxonomy" id="732241"/>
    <lineage>
        <taxon>Bacteria</taxon>
        <taxon>Bacillati</taxon>
        <taxon>Actinomycetota</taxon>
        <taxon>Actinomycetes</taxon>
        <taxon>Micrococcales</taxon>
        <taxon>Micrococcaceae</taxon>
        <taxon>Neomicrococcus</taxon>
    </lineage>
</organism>
<dbReference type="InterPro" id="IPR058407">
    <property type="entry name" value="DUF8094"/>
</dbReference>
<keyword evidence="2" id="KW-0472">Membrane</keyword>
<dbReference type="Proteomes" id="UP000523863">
    <property type="component" value="Unassembled WGS sequence"/>
</dbReference>
<feature type="domain" description="DUF8094" evidence="3">
    <location>
        <begin position="268"/>
        <end position="545"/>
    </location>
</feature>
<feature type="compositionally biased region" description="Low complexity" evidence="1">
    <location>
        <begin position="244"/>
        <end position="264"/>
    </location>
</feature>